<accession>A0A9P1GBR1</accession>
<evidence type="ECO:0000259" key="2">
    <source>
        <dbReference type="PROSITE" id="PS50222"/>
    </source>
</evidence>
<feature type="region of interest" description="Disordered" evidence="1">
    <location>
        <begin position="144"/>
        <end position="168"/>
    </location>
</feature>
<dbReference type="PROSITE" id="PS50222">
    <property type="entry name" value="EF_HAND_2"/>
    <property type="match status" value="1"/>
</dbReference>
<feature type="domain" description="EF-hand" evidence="2">
    <location>
        <begin position="459"/>
        <end position="487"/>
    </location>
</feature>
<feature type="compositionally biased region" description="Acidic residues" evidence="1">
    <location>
        <begin position="76"/>
        <end position="87"/>
    </location>
</feature>
<reference evidence="4" key="2">
    <citation type="submission" date="2024-04" db="EMBL/GenBank/DDBJ databases">
        <authorList>
            <person name="Chen Y."/>
            <person name="Shah S."/>
            <person name="Dougan E. K."/>
            <person name="Thang M."/>
            <person name="Chan C."/>
        </authorList>
    </citation>
    <scope>NUCLEOTIDE SEQUENCE [LARGE SCALE GENOMIC DNA]</scope>
</reference>
<dbReference type="EMBL" id="CAMXCT010003439">
    <property type="protein sequence ID" value="CAI4004467.1"/>
    <property type="molecule type" value="Genomic_DNA"/>
</dbReference>
<dbReference type="Proteomes" id="UP001152797">
    <property type="component" value="Unassembled WGS sequence"/>
</dbReference>
<reference evidence="3" key="1">
    <citation type="submission" date="2022-10" db="EMBL/GenBank/DDBJ databases">
        <authorList>
            <person name="Chen Y."/>
            <person name="Dougan E. K."/>
            <person name="Chan C."/>
            <person name="Rhodes N."/>
            <person name="Thang M."/>
        </authorList>
    </citation>
    <scope>NUCLEOTIDE SEQUENCE</scope>
</reference>
<dbReference type="InterPro" id="IPR002048">
    <property type="entry name" value="EF_hand_dom"/>
</dbReference>
<evidence type="ECO:0000313" key="4">
    <source>
        <dbReference type="EMBL" id="CAL1157842.1"/>
    </source>
</evidence>
<dbReference type="AlphaFoldDB" id="A0A9P1GBR1"/>
<dbReference type="EMBL" id="CAMXCT020003439">
    <property type="protein sequence ID" value="CAL1157842.1"/>
    <property type="molecule type" value="Genomic_DNA"/>
</dbReference>
<dbReference type="InterPro" id="IPR018247">
    <property type="entry name" value="EF_Hand_1_Ca_BS"/>
</dbReference>
<dbReference type="EMBL" id="CAMXCT030003439">
    <property type="protein sequence ID" value="CAL4791779.1"/>
    <property type="molecule type" value="Genomic_DNA"/>
</dbReference>
<organism evidence="3">
    <name type="scientific">Cladocopium goreaui</name>
    <dbReference type="NCBI Taxonomy" id="2562237"/>
    <lineage>
        <taxon>Eukaryota</taxon>
        <taxon>Sar</taxon>
        <taxon>Alveolata</taxon>
        <taxon>Dinophyceae</taxon>
        <taxon>Suessiales</taxon>
        <taxon>Symbiodiniaceae</taxon>
        <taxon>Cladocopium</taxon>
    </lineage>
</organism>
<dbReference type="GO" id="GO:0005509">
    <property type="term" value="F:calcium ion binding"/>
    <property type="evidence" value="ECO:0007669"/>
    <property type="project" value="InterPro"/>
</dbReference>
<gene>
    <name evidence="3" type="ORF">C1SCF055_LOCUS30251</name>
</gene>
<evidence type="ECO:0000313" key="5">
    <source>
        <dbReference type="EMBL" id="CAL4791779.1"/>
    </source>
</evidence>
<dbReference type="OrthoDB" id="445834at2759"/>
<dbReference type="PROSITE" id="PS00018">
    <property type="entry name" value="EF_HAND_1"/>
    <property type="match status" value="1"/>
</dbReference>
<evidence type="ECO:0000256" key="1">
    <source>
        <dbReference type="SAM" id="MobiDB-lite"/>
    </source>
</evidence>
<sequence length="487" mass="53676">MDLACPPSNAGWRLGKGNDPFISQASRESKNGATPEEFKVPGLNVSPSLQTLQKHIDTGLAYGKDIYRLPVLTENADEEEAEDEDVVAESPKADDARGALPGQGAPFGMGRRLDVNDGRLKGRENLLGLPGALASTLSIPGSAAGSRMGSRMSSRGSTRSHASFAPTGKEEGYRTDYYNIRRSWIWSDAISTHSEEEEEDRKGQSEEDALYAHTCMVSKGEYLTSMFLEPEIIQMVWMYFDRFEYLFSVYMDTPTNSLITPGASDGHMSNEAFLQFCIDFQLFPQIIDFNSLNCYYQSAESIIELTREEIKKCTATLESRGCGSVRELGTHKAQGSARPGDEKEASFQVGDVVELPSFLKAGKKGGKVRPGDPLKIIAVDCSDVDAEAVLVMTARLKKLWVKMGAIKKAEKNFVSSDKAKATAKVASKATWINKSFEEMTENEKRSLTILSSFADYMTSRKVRAKDFFSKFDESGDGQIDSEELMKG</sequence>
<evidence type="ECO:0000313" key="6">
    <source>
        <dbReference type="Proteomes" id="UP001152797"/>
    </source>
</evidence>
<protein>
    <submittedName>
        <fullName evidence="5">Ammonia channel</fullName>
    </submittedName>
</protein>
<feature type="compositionally biased region" description="Low complexity" evidence="1">
    <location>
        <begin position="144"/>
        <end position="160"/>
    </location>
</feature>
<feature type="non-terminal residue" evidence="3">
    <location>
        <position position="487"/>
    </location>
</feature>
<feature type="region of interest" description="Disordered" evidence="1">
    <location>
        <begin position="76"/>
        <end position="112"/>
    </location>
</feature>
<comment type="caution">
    <text evidence="3">The sequence shown here is derived from an EMBL/GenBank/DDBJ whole genome shotgun (WGS) entry which is preliminary data.</text>
</comment>
<proteinExistence type="predicted"/>
<feature type="region of interest" description="Disordered" evidence="1">
    <location>
        <begin position="1"/>
        <end position="42"/>
    </location>
</feature>
<keyword evidence="6" id="KW-1185">Reference proteome</keyword>
<evidence type="ECO:0000313" key="3">
    <source>
        <dbReference type="EMBL" id="CAI4004467.1"/>
    </source>
</evidence>
<name>A0A9P1GBR1_9DINO</name>